<proteinExistence type="predicted"/>
<organism evidence="1">
    <name type="scientific">marine sediment metagenome</name>
    <dbReference type="NCBI Taxonomy" id="412755"/>
    <lineage>
        <taxon>unclassified sequences</taxon>
        <taxon>metagenomes</taxon>
        <taxon>ecological metagenomes</taxon>
    </lineage>
</organism>
<name>X0U891_9ZZZZ</name>
<dbReference type="AlphaFoldDB" id="X0U891"/>
<evidence type="ECO:0000313" key="1">
    <source>
        <dbReference type="EMBL" id="GAG01780.1"/>
    </source>
</evidence>
<feature type="non-terminal residue" evidence="1">
    <location>
        <position position="1"/>
    </location>
</feature>
<accession>X0U891</accession>
<dbReference type="EMBL" id="BARS01023904">
    <property type="protein sequence ID" value="GAG01780.1"/>
    <property type="molecule type" value="Genomic_DNA"/>
</dbReference>
<sequence length="59" mass="6412">NIQNVSEYENDFKSYNKLVNAGGFNGKGSNFMPCDLCSMEDAVTPLGRGRTIPKLGEAL</sequence>
<reference evidence="1" key="1">
    <citation type="journal article" date="2014" name="Front. Microbiol.">
        <title>High frequency of phylogenetically diverse reductive dehalogenase-homologous genes in deep subseafloor sedimentary metagenomes.</title>
        <authorList>
            <person name="Kawai M."/>
            <person name="Futagami T."/>
            <person name="Toyoda A."/>
            <person name="Takaki Y."/>
            <person name="Nishi S."/>
            <person name="Hori S."/>
            <person name="Arai W."/>
            <person name="Tsubouchi T."/>
            <person name="Morono Y."/>
            <person name="Uchiyama I."/>
            <person name="Ito T."/>
            <person name="Fujiyama A."/>
            <person name="Inagaki F."/>
            <person name="Takami H."/>
        </authorList>
    </citation>
    <scope>NUCLEOTIDE SEQUENCE</scope>
    <source>
        <strain evidence="1">Expedition CK06-06</strain>
    </source>
</reference>
<comment type="caution">
    <text evidence="1">The sequence shown here is derived from an EMBL/GenBank/DDBJ whole genome shotgun (WGS) entry which is preliminary data.</text>
</comment>
<gene>
    <name evidence="1" type="ORF">S01H1_38023</name>
</gene>
<protein>
    <submittedName>
        <fullName evidence="1">Uncharacterized protein</fullName>
    </submittedName>
</protein>